<proteinExistence type="predicted"/>
<evidence type="ECO:0000313" key="2">
    <source>
        <dbReference type="Proteomes" id="UP000030764"/>
    </source>
</evidence>
<dbReference type="AlphaFoldDB" id="A0A085LM91"/>
<name>A0A085LM91_9BILA</name>
<dbReference type="EMBL" id="KL363394">
    <property type="protein sequence ID" value="KFD46087.1"/>
    <property type="molecule type" value="Genomic_DNA"/>
</dbReference>
<protein>
    <submittedName>
        <fullName evidence="1">Uncharacterized protein</fullName>
    </submittedName>
</protein>
<organism evidence="1 2">
    <name type="scientific">Trichuris suis</name>
    <name type="common">pig whipworm</name>
    <dbReference type="NCBI Taxonomy" id="68888"/>
    <lineage>
        <taxon>Eukaryota</taxon>
        <taxon>Metazoa</taxon>
        <taxon>Ecdysozoa</taxon>
        <taxon>Nematoda</taxon>
        <taxon>Enoplea</taxon>
        <taxon>Dorylaimia</taxon>
        <taxon>Trichinellida</taxon>
        <taxon>Trichuridae</taxon>
        <taxon>Trichuris</taxon>
    </lineage>
</organism>
<accession>A0A085LM91</accession>
<keyword evidence="2" id="KW-1185">Reference proteome</keyword>
<dbReference type="Proteomes" id="UP000030764">
    <property type="component" value="Unassembled WGS sequence"/>
</dbReference>
<reference evidence="1 2" key="1">
    <citation type="journal article" date="2014" name="Nat. Genet.">
        <title>Genome and transcriptome of the porcine whipworm Trichuris suis.</title>
        <authorList>
            <person name="Jex A.R."/>
            <person name="Nejsum P."/>
            <person name="Schwarz E.M."/>
            <person name="Hu L."/>
            <person name="Young N.D."/>
            <person name="Hall R.S."/>
            <person name="Korhonen P.K."/>
            <person name="Liao S."/>
            <person name="Thamsborg S."/>
            <person name="Xia J."/>
            <person name="Xu P."/>
            <person name="Wang S."/>
            <person name="Scheerlinck J.P."/>
            <person name="Hofmann A."/>
            <person name="Sternberg P.W."/>
            <person name="Wang J."/>
            <person name="Gasser R.B."/>
        </authorList>
    </citation>
    <scope>NUCLEOTIDE SEQUENCE [LARGE SCALE GENOMIC DNA]</scope>
    <source>
        <strain evidence="1">DCEP-RM93M</strain>
    </source>
</reference>
<sequence>MESLENPVTKSFVMAVQSRALLSCSVQVLFAALVVVDASESVGSGKGDEEARQNYSMTADCITDESARLWLELSRHVWDELDKREAPNVGWVAALENKRQPLFEERQEDGTKLPRAL</sequence>
<gene>
    <name evidence="1" type="ORF">M513_13021</name>
</gene>
<evidence type="ECO:0000313" key="1">
    <source>
        <dbReference type="EMBL" id="KFD46087.1"/>
    </source>
</evidence>